<evidence type="ECO:0000313" key="1">
    <source>
        <dbReference type="EMBL" id="GMN61147.1"/>
    </source>
</evidence>
<accession>A0AA88J3V7</accession>
<keyword evidence="2" id="KW-1185">Reference proteome</keyword>
<evidence type="ECO:0000313" key="2">
    <source>
        <dbReference type="Proteomes" id="UP001187192"/>
    </source>
</evidence>
<dbReference type="Proteomes" id="UP001187192">
    <property type="component" value="Unassembled WGS sequence"/>
</dbReference>
<protein>
    <submittedName>
        <fullName evidence="1">Uncharacterized protein</fullName>
    </submittedName>
</protein>
<dbReference type="EMBL" id="BTGU01000107">
    <property type="protein sequence ID" value="GMN61147.1"/>
    <property type="molecule type" value="Genomic_DNA"/>
</dbReference>
<gene>
    <name evidence="1" type="ORF">TIFTF001_030235</name>
</gene>
<proteinExistence type="predicted"/>
<organism evidence="1 2">
    <name type="scientific">Ficus carica</name>
    <name type="common">Common fig</name>
    <dbReference type="NCBI Taxonomy" id="3494"/>
    <lineage>
        <taxon>Eukaryota</taxon>
        <taxon>Viridiplantae</taxon>
        <taxon>Streptophyta</taxon>
        <taxon>Embryophyta</taxon>
        <taxon>Tracheophyta</taxon>
        <taxon>Spermatophyta</taxon>
        <taxon>Magnoliopsida</taxon>
        <taxon>eudicotyledons</taxon>
        <taxon>Gunneridae</taxon>
        <taxon>Pentapetalae</taxon>
        <taxon>rosids</taxon>
        <taxon>fabids</taxon>
        <taxon>Rosales</taxon>
        <taxon>Moraceae</taxon>
        <taxon>Ficeae</taxon>
        <taxon>Ficus</taxon>
    </lineage>
</organism>
<name>A0AA88J3V7_FICCA</name>
<reference evidence="1" key="1">
    <citation type="submission" date="2023-07" db="EMBL/GenBank/DDBJ databases">
        <title>draft genome sequence of fig (Ficus carica).</title>
        <authorList>
            <person name="Takahashi T."/>
            <person name="Nishimura K."/>
        </authorList>
    </citation>
    <scope>NUCLEOTIDE SEQUENCE</scope>
</reference>
<comment type="caution">
    <text evidence="1">The sequence shown here is derived from an EMBL/GenBank/DDBJ whole genome shotgun (WGS) entry which is preliminary data.</text>
</comment>
<dbReference type="AlphaFoldDB" id="A0AA88J3V7"/>
<sequence>MGAPTRLVGVGRADGNVVTEAAMAKMGLIGGWLAVTSAVRGGWARLVWGLDWLVSERCQRLRWPSTLARCKSGRCRTRQFRLGPNWRGWGWMARQRRGRLLRLGGDCVSLAGRRQWSIVSLVDDAEEEGNKKEIAPQFLPSFAAAIPQHFIQIAPETNFVAALL</sequence>